<feature type="transmembrane region" description="Helical" evidence="2">
    <location>
        <begin position="2221"/>
        <end position="2242"/>
    </location>
</feature>
<protein>
    <submittedName>
        <fullName evidence="4">Protein polyglutamylation</fullName>
    </submittedName>
</protein>
<keyword evidence="5" id="KW-1185">Reference proteome</keyword>
<feature type="compositionally biased region" description="Low complexity" evidence="1">
    <location>
        <begin position="1613"/>
        <end position="1627"/>
    </location>
</feature>
<dbReference type="InterPro" id="IPR011050">
    <property type="entry name" value="Pectin_lyase_fold/virulence"/>
</dbReference>
<dbReference type="Proteomes" id="UP001470230">
    <property type="component" value="Unassembled WGS sequence"/>
</dbReference>
<keyword evidence="2" id="KW-0812">Transmembrane</keyword>
<evidence type="ECO:0000259" key="3">
    <source>
        <dbReference type="Pfam" id="PF13229"/>
    </source>
</evidence>
<reference evidence="4 5" key="1">
    <citation type="submission" date="2024-04" db="EMBL/GenBank/DDBJ databases">
        <title>Tritrichomonas musculus Genome.</title>
        <authorList>
            <person name="Alves-Ferreira E."/>
            <person name="Grigg M."/>
            <person name="Lorenzi H."/>
            <person name="Galac M."/>
        </authorList>
    </citation>
    <scope>NUCLEOTIDE SEQUENCE [LARGE SCALE GENOMIC DNA]</scope>
    <source>
        <strain evidence="4 5">EAF2021</strain>
    </source>
</reference>
<feature type="domain" description="Right handed beta helix" evidence="3">
    <location>
        <begin position="664"/>
        <end position="829"/>
    </location>
</feature>
<feature type="compositionally biased region" description="Polar residues" evidence="1">
    <location>
        <begin position="1819"/>
        <end position="1831"/>
    </location>
</feature>
<accession>A0ABR2LBX8</accession>
<evidence type="ECO:0000256" key="1">
    <source>
        <dbReference type="SAM" id="MobiDB-lite"/>
    </source>
</evidence>
<dbReference type="PANTHER" id="PTHR11319:SF35">
    <property type="entry name" value="OUTER MEMBRANE PROTEIN PMPC-RELATED"/>
    <property type="match status" value="1"/>
</dbReference>
<keyword evidence="2" id="KW-0472">Membrane</keyword>
<keyword evidence="2" id="KW-1133">Transmembrane helix</keyword>
<proteinExistence type="predicted"/>
<dbReference type="PANTHER" id="PTHR11319">
    <property type="entry name" value="G PROTEIN-COUPLED RECEPTOR-RELATED"/>
    <property type="match status" value="1"/>
</dbReference>
<feature type="compositionally biased region" description="Low complexity" evidence="1">
    <location>
        <begin position="1862"/>
        <end position="1914"/>
    </location>
</feature>
<feature type="compositionally biased region" description="Polar residues" evidence="1">
    <location>
        <begin position="1632"/>
        <end position="1658"/>
    </location>
</feature>
<name>A0ABR2LBX8_9EUKA</name>
<feature type="compositionally biased region" description="Low complexity" evidence="1">
    <location>
        <begin position="1734"/>
        <end position="1764"/>
    </location>
</feature>
<evidence type="ECO:0000256" key="2">
    <source>
        <dbReference type="SAM" id="Phobius"/>
    </source>
</evidence>
<feature type="compositionally biased region" description="Polar residues" evidence="1">
    <location>
        <begin position="1838"/>
        <end position="1851"/>
    </location>
</feature>
<dbReference type="InterPro" id="IPR012334">
    <property type="entry name" value="Pectin_lyas_fold"/>
</dbReference>
<comment type="caution">
    <text evidence="4">The sequence shown here is derived from an EMBL/GenBank/DDBJ whole genome shotgun (WGS) entry which is preliminary data.</text>
</comment>
<dbReference type="InterPro" id="IPR006626">
    <property type="entry name" value="PbH1"/>
</dbReference>
<evidence type="ECO:0000313" key="5">
    <source>
        <dbReference type="Proteomes" id="UP001470230"/>
    </source>
</evidence>
<feature type="compositionally biased region" description="Low complexity" evidence="1">
    <location>
        <begin position="1799"/>
        <end position="1818"/>
    </location>
</feature>
<sequence length="2273" mass="251693">MIYFLLIFFRVIPPQKSHVSNYLKPAGINRYEYLNNCQDNGNVGIDKKFEDYGSINKDAIIYCEKKNPFIVSNSVFSKINIYRKWGAEYNAYILWVYKTNAEIKNNNFSDCTVRPKVIYCQGDSYSLTLHNNKFNNCIHKNSGSRNEVIGSDFKKENNIQNNSVIFNDLDKSGRAFFIQCNRNTIFNGNYIKNANYNQESGGLLIKDTGSGNPLQFKHNIFVNCFGNQNDNGVALMIYDVRDDFVFENNTFQNNKNEYTITDKNVEYYKGYFMKFDCNKDYNPSSITFLNCKFSYLECDGQSGGGIGLLYRSDNNNLQFKLTFDGTTFEHLYFTHKTYGGGAICFASEVNENKRSLLTVLNCIFHNVTSKCGGGAIYYNAPQQELMIDNCTFTDTYTRNDGQFGGAIYVKLSEDPMPITITNCNFTNTYSSKGGAIYIERNENSNSPISISNCVFTRTKADADGHSIVIDKSASDQVTISNCCCYDCGTNQDSYAIVLDVSNLDFNTNKIIFSDTDQSCGCILLKKIGSHSFRGNVFQNAHIKDEKMWNSAGIHSEEKINTPSLVIEDNIFDHIPGVNQGRCIFADIQGTNTVTIRNNTIQNCPSGGILIKIIFNAQEKPLFTFDSCRFINNTIKENCYSSIGPTPHFWIQNPFEGNDMKELTLTFENCEFENNHAPDGGALFYGKNWYSSNIKLSLKNCKFDSNSASNGASAISVHTYQGIEIDNCNFTSHKSEGSSGTIVIETDFQCLDDSDGNNEWYPAPQTRNPIISITNCIIENSERTAGHEISTMNSPNAPLTVFNCKFTNCGTTGYLISTNAHNNLISNCTFGFTIETTSRGIYSTNEKIELLGNHFQNLKDTVIQLSCLQSETNQIKLIENKFVGLNNGYALYAENQLSTAPLIQRNEFEKADSNLPLFHLKLKESITSFTFDNNTFKNLNIDHDIGGFGLDLSNENEGITIELSFIDCVFIENSNKKKGGAIACDLNQNNGNILLKIQHCYFQKNNNEDKGASVYANVRNDVLISDSSFSENSGTEGGAIYIVPDINGNTQTSLISITNCHFDKNEGNKGSSIHISSGQTKTLKIESCDFNEDQGCVYIDDFPNTIDIKYNSFTNILDHSMLVIKSTTSTSTELTIERCVFDSYTGTINKCFEIVINRYQFEYNDNVIQNIVGNGCDSYLGLFDFKKHFTFELQNISFINNSCDCLYGGGTGLQLLGASQISFINCKFINNRAKQNTGTSRPTKSSDKPYYNGDGGGIQLGFSCEMNDFHLLLQECFFSNNKAHRHGGAIAIQTLRDVTISNCIFENNEANCNSENSELLYENHFDKKSEGRGGAIYINPVYSYDDDSLSCKSPSFFMSKVIIEECKFNKNNGYDGYAMYFEGDDPKANYLIQKNDFFDNYNEKNHDGDQNKIYGAVITTEILSLSREQIIKDNNFSYTILELTVPEVSYVDHYGKTATKPFSKSEEFTESNTFPTSIFTDSKTFSNSLLFTKSNKFSQSKAFTKSDTFSQSKEFSKSQTFTKSDTFSQSKEFSKSQTFTKSDTFTKSKEFSKSQTFSASNLFSKSSKFSPSSPFSNSGTFHPSNVFSPSNTLYVPTEEPLSSSVIKPEISELSSISSDNEISSSTNNDADVESSSNNDAVIESSSNNDAEVESSSTNNDAEKESSTNNDVVIDSSSTSSDAVIDSSSTSSDAVIDSSSTNNDAEVESSSTNNDAEVESSSTNNDAEKESSTNNDVVIDSSSTSSDAVIDSSSTSSDAVIDSSSTNNDAEVESSSTNNDAEVESSSTNNDAEKESSTNNDVVIDSSSTSSDAVIDSSSTNNDAEVESSSTNNDAEKESSTNNDAEVESSTNNDAEKESSTNNDVVIDSSSTSSDAVIESSTNSDAVIDSSSTSSDVVVESSANSDAENSGSSSTNKDSESSDSLPSNDELSDIIETTDADLPIKVPDCEVIENRLSHLVDKCNYSSEGGTNVLVKVVVTNFTDYHQPQNGGAINLNNCGFQSNNVYFINCTTRIGGGGAIYIKNTLHLEHNITLDGLHFIDCKASYGGAVYIYLGSKYNGVTCRYCSFISNKAFGERAKNGMYGGAAMFLTSNNIDVVNCTFHRNSGNGGLKIYNVYDDNDSHSASQLDEGNENKIAILNCDFESEPQSKDAVSYESGKERIQVDIVNCDFKGKESDVSHYINGVLTDKKQLRIKSCNFEYENMNIGKSSHNDKENHFIKRYYLKSSICLVLFVVALMIVILIKSNKYHFSKEDKNDALELYEEYNEDFPSSLI</sequence>
<dbReference type="Gene3D" id="2.160.20.10">
    <property type="entry name" value="Single-stranded right-handed beta-helix, Pectin lyase-like"/>
    <property type="match status" value="3"/>
</dbReference>
<feature type="region of interest" description="Disordered" evidence="1">
    <location>
        <begin position="1613"/>
        <end position="1928"/>
    </location>
</feature>
<gene>
    <name evidence="4" type="ORF">M9Y10_002930</name>
</gene>
<dbReference type="EMBL" id="JAPFFF010000001">
    <property type="protein sequence ID" value="KAK8900601.1"/>
    <property type="molecule type" value="Genomic_DNA"/>
</dbReference>
<feature type="compositionally biased region" description="Low complexity" evidence="1">
    <location>
        <begin position="1669"/>
        <end position="1699"/>
    </location>
</feature>
<dbReference type="SMART" id="SM00710">
    <property type="entry name" value="PbH1"/>
    <property type="match status" value="24"/>
</dbReference>
<organism evidence="4 5">
    <name type="scientific">Tritrichomonas musculus</name>
    <dbReference type="NCBI Taxonomy" id="1915356"/>
    <lineage>
        <taxon>Eukaryota</taxon>
        <taxon>Metamonada</taxon>
        <taxon>Parabasalia</taxon>
        <taxon>Tritrichomonadida</taxon>
        <taxon>Tritrichomonadidae</taxon>
        <taxon>Tritrichomonas</taxon>
    </lineage>
</organism>
<dbReference type="SUPFAM" id="SSF51126">
    <property type="entry name" value="Pectin lyase-like"/>
    <property type="match status" value="6"/>
</dbReference>
<feature type="compositionally biased region" description="Polar residues" evidence="1">
    <location>
        <begin position="1765"/>
        <end position="1788"/>
    </location>
</feature>
<feature type="compositionally biased region" description="Polar residues" evidence="1">
    <location>
        <begin position="1700"/>
        <end position="1723"/>
    </location>
</feature>
<dbReference type="Pfam" id="PF13229">
    <property type="entry name" value="Beta_helix"/>
    <property type="match status" value="1"/>
</dbReference>
<evidence type="ECO:0000313" key="4">
    <source>
        <dbReference type="EMBL" id="KAK8900601.1"/>
    </source>
</evidence>
<dbReference type="InterPro" id="IPR039448">
    <property type="entry name" value="Beta_helix"/>
</dbReference>